<gene>
    <name evidence="2" type="ORF">DW641_02515</name>
</gene>
<protein>
    <submittedName>
        <fullName evidence="2">GTPase (G3E family)</fullName>
    </submittedName>
</protein>
<dbReference type="Proteomes" id="UP000284112">
    <property type="component" value="Unassembled WGS sequence"/>
</dbReference>
<dbReference type="InterPro" id="IPR027417">
    <property type="entry name" value="P-loop_NTPase"/>
</dbReference>
<dbReference type="PANTHER" id="PTHR13748">
    <property type="entry name" value="COBW-RELATED"/>
    <property type="match status" value="1"/>
</dbReference>
<proteinExistence type="predicted"/>
<evidence type="ECO:0000313" key="2">
    <source>
        <dbReference type="EMBL" id="RHG10432.1"/>
    </source>
</evidence>
<evidence type="ECO:0000313" key="3">
    <source>
        <dbReference type="Proteomes" id="UP000284112"/>
    </source>
</evidence>
<sequence>MVKIDLITGFLGSGKTTFIKKYAKYLIDQGENIGILENDYGAVNVDMMLLKDLEGENCELEMIAGGCDADCHRRRFRTKLIAMGMCGYDRVIVEPSGIYDVDEFFDVLRDDPIDRRYEIGNVITVVDAKLEPELSDQADYLLASEAANAGCIVLSRSQEAEDEEIENTVAHLNHAMEKVQCKRRFQNEIIIKDWETFDNTDYEKLLSCGYVSENYRKMHIEEGETFKSLYFMNLDKTKDEITEAAKKVLEDGECGKVFRVKGFLKDKEEKWLELNATHQEIRTAPIPEGQEVVIVIGEEMNEAKIRGYFS</sequence>
<organism evidence="2 3">
    <name type="scientific">Dorea longicatena</name>
    <dbReference type="NCBI Taxonomy" id="88431"/>
    <lineage>
        <taxon>Bacteria</taxon>
        <taxon>Bacillati</taxon>
        <taxon>Bacillota</taxon>
        <taxon>Clostridia</taxon>
        <taxon>Lachnospirales</taxon>
        <taxon>Lachnospiraceae</taxon>
        <taxon>Dorea</taxon>
    </lineage>
</organism>
<dbReference type="EMBL" id="QRHW01000003">
    <property type="protein sequence ID" value="RHG10432.1"/>
    <property type="molecule type" value="Genomic_DNA"/>
</dbReference>
<dbReference type="AlphaFoldDB" id="A0A414S4A6"/>
<dbReference type="InterPro" id="IPR051316">
    <property type="entry name" value="Zinc-reg_GTPase_activator"/>
</dbReference>
<dbReference type="RefSeq" id="WP_118309107.1">
    <property type="nucleotide sequence ID" value="NZ_QRHW01000003.1"/>
</dbReference>
<name>A0A414S4A6_9FIRM</name>
<comment type="caution">
    <text evidence="2">The sequence shown here is derived from an EMBL/GenBank/DDBJ whole genome shotgun (WGS) entry which is preliminary data.</text>
</comment>
<feature type="domain" description="CobW/HypB/UreG nucleotide-binding" evidence="1">
    <location>
        <begin position="6"/>
        <end position="172"/>
    </location>
</feature>
<reference evidence="2 3" key="1">
    <citation type="submission" date="2018-08" db="EMBL/GenBank/DDBJ databases">
        <title>A genome reference for cultivated species of the human gut microbiota.</title>
        <authorList>
            <person name="Zou Y."/>
            <person name="Xue W."/>
            <person name="Luo G."/>
        </authorList>
    </citation>
    <scope>NUCLEOTIDE SEQUENCE [LARGE SCALE GENOMIC DNA]</scope>
    <source>
        <strain evidence="2 3">AM23-13</strain>
    </source>
</reference>
<dbReference type="GO" id="GO:0005737">
    <property type="term" value="C:cytoplasm"/>
    <property type="evidence" value="ECO:0007669"/>
    <property type="project" value="TreeGrafter"/>
</dbReference>
<dbReference type="SUPFAM" id="SSF52540">
    <property type="entry name" value="P-loop containing nucleoside triphosphate hydrolases"/>
    <property type="match status" value="1"/>
</dbReference>
<dbReference type="PANTHER" id="PTHR13748:SF31">
    <property type="entry name" value="ZINC-REGULATED GTPASE METALLOPROTEIN ACTIVATOR 1A-RELATED"/>
    <property type="match status" value="1"/>
</dbReference>
<dbReference type="InterPro" id="IPR003495">
    <property type="entry name" value="CobW/HypB/UreG_nucleotide-bd"/>
</dbReference>
<dbReference type="Gene3D" id="3.40.50.300">
    <property type="entry name" value="P-loop containing nucleotide triphosphate hydrolases"/>
    <property type="match status" value="1"/>
</dbReference>
<accession>A0A414S4A6</accession>
<dbReference type="Pfam" id="PF02492">
    <property type="entry name" value="cobW"/>
    <property type="match status" value="1"/>
</dbReference>
<evidence type="ECO:0000259" key="1">
    <source>
        <dbReference type="Pfam" id="PF02492"/>
    </source>
</evidence>